<dbReference type="Pfam" id="PF00106">
    <property type="entry name" value="adh_short"/>
    <property type="match status" value="1"/>
</dbReference>
<dbReference type="GO" id="GO:0016020">
    <property type="term" value="C:membrane"/>
    <property type="evidence" value="ECO:0007669"/>
    <property type="project" value="TreeGrafter"/>
</dbReference>
<dbReference type="InterPro" id="IPR002347">
    <property type="entry name" value="SDR_fam"/>
</dbReference>
<evidence type="ECO:0000313" key="5">
    <source>
        <dbReference type="Proteomes" id="UP000198825"/>
    </source>
</evidence>
<accession>A0A1H2M1W1</accession>
<comment type="similarity">
    <text evidence="1">Belongs to the short-chain dehydrogenases/reductases (SDR) family.</text>
</comment>
<dbReference type="SMART" id="SM00822">
    <property type="entry name" value="PKS_KR"/>
    <property type="match status" value="1"/>
</dbReference>
<dbReference type="PANTHER" id="PTHR44196">
    <property type="entry name" value="DEHYDROGENASE/REDUCTASE SDR FAMILY MEMBER 7B"/>
    <property type="match status" value="1"/>
</dbReference>
<protein>
    <submittedName>
        <fullName evidence="4">NADP-dependent 3-hydroxy acid dehydrogenase YdfG</fullName>
    </submittedName>
</protein>
<feature type="domain" description="Ketoreductase" evidence="3">
    <location>
        <begin position="4"/>
        <end position="184"/>
    </location>
</feature>
<evidence type="ECO:0000313" key="4">
    <source>
        <dbReference type="EMBL" id="SDU87253.1"/>
    </source>
</evidence>
<dbReference type="PRINTS" id="PR00081">
    <property type="entry name" value="GDHRDH"/>
</dbReference>
<keyword evidence="5" id="KW-1185">Reference proteome</keyword>
<dbReference type="RefSeq" id="WP_091073710.1">
    <property type="nucleotide sequence ID" value="NZ_LT629799.1"/>
</dbReference>
<reference evidence="5" key="1">
    <citation type="submission" date="2016-10" db="EMBL/GenBank/DDBJ databases">
        <authorList>
            <person name="Varghese N."/>
            <person name="Submissions S."/>
        </authorList>
    </citation>
    <scope>NUCLEOTIDE SEQUENCE [LARGE SCALE GENOMIC DNA]</scope>
    <source>
        <strain evidence="5">DSM 21743</strain>
    </source>
</reference>
<dbReference type="EMBL" id="LT629799">
    <property type="protein sequence ID" value="SDU87253.1"/>
    <property type="molecule type" value="Genomic_DNA"/>
</dbReference>
<proteinExistence type="inferred from homology"/>
<dbReference type="GO" id="GO:0016491">
    <property type="term" value="F:oxidoreductase activity"/>
    <property type="evidence" value="ECO:0007669"/>
    <property type="project" value="UniProtKB-KW"/>
</dbReference>
<dbReference type="AlphaFoldDB" id="A0A1H2M1W1"/>
<organism evidence="4 5">
    <name type="scientific">Microlunatus sagamiharensis</name>
    <dbReference type="NCBI Taxonomy" id="546874"/>
    <lineage>
        <taxon>Bacteria</taxon>
        <taxon>Bacillati</taxon>
        <taxon>Actinomycetota</taxon>
        <taxon>Actinomycetes</taxon>
        <taxon>Propionibacteriales</taxon>
        <taxon>Propionibacteriaceae</taxon>
        <taxon>Microlunatus</taxon>
    </lineage>
</organism>
<dbReference type="PANTHER" id="PTHR44196:SF1">
    <property type="entry name" value="DEHYDROGENASE_REDUCTASE SDR FAMILY MEMBER 7B"/>
    <property type="match status" value="1"/>
</dbReference>
<evidence type="ECO:0000259" key="3">
    <source>
        <dbReference type="SMART" id="SM00822"/>
    </source>
</evidence>
<dbReference type="Proteomes" id="UP000198825">
    <property type="component" value="Chromosome I"/>
</dbReference>
<dbReference type="Gene3D" id="3.40.50.720">
    <property type="entry name" value="NAD(P)-binding Rossmann-like Domain"/>
    <property type="match status" value="1"/>
</dbReference>
<keyword evidence="2" id="KW-0560">Oxidoreductase</keyword>
<name>A0A1H2M1W1_9ACTN</name>
<dbReference type="CDD" id="cd05233">
    <property type="entry name" value="SDR_c"/>
    <property type="match status" value="1"/>
</dbReference>
<dbReference type="InterPro" id="IPR036291">
    <property type="entry name" value="NAD(P)-bd_dom_sf"/>
</dbReference>
<gene>
    <name evidence="4" type="ORF">SAMN04488544_1265</name>
</gene>
<dbReference type="STRING" id="546874.SAMN04488544_1265"/>
<dbReference type="OrthoDB" id="158573at2"/>
<dbReference type="SUPFAM" id="SSF51735">
    <property type="entry name" value="NAD(P)-binding Rossmann-fold domains"/>
    <property type="match status" value="1"/>
</dbReference>
<dbReference type="InterPro" id="IPR057326">
    <property type="entry name" value="KR_dom"/>
</dbReference>
<evidence type="ECO:0000256" key="1">
    <source>
        <dbReference type="ARBA" id="ARBA00006484"/>
    </source>
</evidence>
<evidence type="ECO:0000256" key="2">
    <source>
        <dbReference type="ARBA" id="ARBA00023002"/>
    </source>
</evidence>
<sequence length="239" mass="24799">MSGRVVWLTGAGSGMGRAAAVALGAQGRRVALSGRRPDALAETARLVTDAGGEALVVPLDVADPDAVAPARDAVRERWGRVDDLVLAAGLNTPRRVWADQDVPTFAAVVATNLTGVVATVDAVLPDLREAGGQVVVVSSYAGWRFSPGAGVAYSASKTGLTAVCQSLNAAEAVHGIRACHLCPGDVDTDFLRMRPNVPDADARKVMLSAEDVARAVLFVLESPAHVRIDELVMSPVSQT</sequence>